<evidence type="ECO:0000259" key="10">
    <source>
        <dbReference type="PROSITE" id="PS50011"/>
    </source>
</evidence>
<dbReference type="InterPro" id="IPR020635">
    <property type="entry name" value="Tyr_kinase_cat_dom"/>
</dbReference>
<keyword evidence="1" id="KW-0433">Leucine-rich repeat</keyword>
<dbReference type="GO" id="GO:0012505">
    <property type="term" value="C:endomembrane system"/>
    <property type="evidence" value="ECO:0007669"/>
    <property type="project" value="UniProtKB-SubCell"/>
</dbReference>
<accession>A0A9Q1GLU8</accession>
<evidence type="ECO:0000256" key="6">
    <source>
        <dbReference type="ARBA" id="ARBA00023136"/>
    </source>
</evidence>
<dbReference type="SUPFAM" id="SSF56112">
    <property type="entry name" value="Protein kinase-like (PK-like)"/>
    <property type="match status" value="1"/>
</dbReference>
<comment type="subcellular location">
    <subcellularLocation>
        <location evidence="7">Endomembrane system</location>
        <topology evidence="7">Single-pass type I membrane protein</topology>
    </subcellularLocation>
</comment>
<evidence type="ECO:0000313" key="11">
    <source>
        <dbReference type="EMBL" id="KAJ8423086.1"/>
    </source>
</evidence>
<evidence type="ECO:0000256" key="5">
    <source>
        <dbReference type="ARBA" id="ARBA00022989"/>
    </source>
</evidence>
<dbReference type="PANTHER" id="PTHR46084">
    <property type="entry name" value="PROTEIN MALE DISCOVERER 2"/>
    <property type="match status" value="1"/>
</dbReference>
<evidence type="ECO:0000256" key="3">
    <source>
        <dbReference type="ARBA" id="ARBA00022729"/>
    </source>
</evidence>
<comment type="caution">
    <text evidence="11">The sequence shown here is derived from an EMBL/GenBank/DDBJ whole genome shotgun (WGS) entry which is preliminary data.</text>
</comment>
<evidence type="ECO:0000256" key="2">
    <source>
        <dbReference type="ARBA" id="ARBA00022692"/>
    </source>
</evidence>
<dbReference type="Gene3D" id="1.10.510.10">
    <property type="entry name" value="Transferase(Phosphotransferase) domain 1"/>
    <property type="match status" value="2"/>
</dbReference>
<sequence length="607" mass="68431">MVVRWSQYEIQLSCFMVLAVLSEIRECDSLNPEGIITVLLMILITTFIFIYSNCFILKGLALLEFRERIENDPYGAFSNWNSNQSGPCLWLGVQCFDGKVQVLDLSGFCLQGTLAPEIKKLRYLKSLYNPLVLKSLPSYRLLCGNDFDEDNPPAMGMFDRLLKSECNHQMKSVGTGAQDYFVVARLESIVELFWRKLLDIYLIIIAGFGKQSIHRRLAGESSNLAAVPPHSAKPQSDAPVRLRSGAFPALAKESSASMQSPAQSSKEFPKVEERPKRNGLTKILVIVGSNTALVIVLCLAFTFFQRYQGAKKVQAKDAALLHRLSKAFVAGVPRLNSAELQTACEDFSNIIETFSGCLMYKGILSSGVEIAVLSTSIRSSQQWSGHAEKEFKSKINHKNFVNVLGYCEEEDPFVRMMVFEYASNGNLYEHLHVKEMGHLDWTTRIKIIMGTSYCLEHMHHDLNPPVIHPNLQSDSILLTDDYSVKVVDVSFWADIVAKAKISDDEELEPLHSDPGPTREDNAMQYLSDKQEYSKLVDPSLMSYKNEELEVICEVIRECVDEDPRQRPTTKEITTTLREATKITPEAATSRFSPLWWAELEILSMESS</sequence>
<keyword evidence="5 9" id="KW-1133">Transmembrane helix</keyword>
<protein>
    <recommendedName>
        <fullName evidence="10">Protein kinase domain-containing protein</fullName>
    </recommendedName>
</protein>
<dbReference type="InterPro" id="IPR000719">
    <property type="entry name" value="Prot_kinase_dom"/>
</dbReference>
<gene>
    <name evidence="11" type="ORF">Cgig2_020564</name>
</gene>
<dbReference type="Pfam" id="PF07714">
    <property type="entry name" value="PK_Tyr_Ser-Thr"/>
    <property type="match status" value="1"/>
</dbReference>
<keyword evidence="2 9" id="KW-0812">Transmembrane</keyword>
<evidence type="ECO:0000256" key="1">
    <source>
        <dbReference type="ARBA" id="ARBA00022614"/>
    </source>
</evidence>
<dbReference type="InterPro" id="IPR032675">
    <property type="entry name" value="LRR_dom_sf"/>
</dbReference>
<dbReference type="Proteomes" id="UP001153076">
    <property type="component" value="Unassembled WGS sequence"/>
</dbReference>
<dbReference type="FunFam" id="3.30.200.20:FF:000489">
    <property type="entry name" value="Inactive receptor-like serine/threonine-protein kinase"/>
    <property type="match status" value="1"/>
</dbReference>
<evidence type="ECO:0000256" key="7">
    <source>
        <dbReference type="ARBA" id="ARBA00046288"/>
    </source>
</evidence>
<dbReference type="OrthoDB" id="291737at2759"/>
<feature type="region of interest" description="Disordered" evidence="8">
    <location>
        <begin position="252"/>
        <end position="273"/>
    </location>
</feature>
<dbReference type="InterPro" id="IPR013210">
    <property type="entry name" value="LRR_N_plant-typ"/>
</dbReference>
<feature type="compositionally biased region" description="Low complexity" evidence="8">
    <location>
        <begin position="254"/>
        <end position="265"/>
    </location>
</feature>
<keyword evidence="6 9" id="KW-0472">Membrane</keyword>
<evidence type="ECO:0000256" key="8">
    <source>
        <dbReference type="SAM" id="MobiDB-lite"/>
    </source>
</evidence>
<feature type="transmembrane region" description="Helical" evidence="9">
    <location>
        <begin position="283"/>
        <end position="304"/>
    </location>
</feature>
<keyword evidence="12" id="KW-1185">Reference proteome</keyword>
<dbReference type="Gene3D" id="3.80.10.10">
    <property type="entry name" value="Ribonuclease Inhibitor"/>
    <property type="match status" value="1"/>
</dbReference>
<name>A0A9Q1GLU8_9CARY</name>
<keyword evidence="3" id="KW-0732">Signal</keyword>
<dbReference type="Pfam" id="PF08263">
    <property type="entry name" value="LRRNT_2"/>
    <property type="match status" value="1"/>
</dbReference>
<evidence type="ECO:0000313" key="12">
    <source>
        <dbReference type="Proteomes" id="UP001153076"/>
    </source>
</evidence>
<evidence type="ECO:0000256" key="9">
    <source>
        <dbReference type="SAM" id="Phobius"/>
    </source>
</evidence>
<feature type="domain" description="Protein kinase" evidence="10">
    <location>
        <begin position="318"/>
        <end position="607"/>
    </location>
</feature>
<dbReference type="SMART" id="SM00219">
    <property type="entry name" value="TyrKc"/>
    <property type="match status" value="1"/>
</dbReference>
<dbReference type="PANTHER" id="PTHR46084:SF1">
    <property type="entry name" value="PROTEIN MALE DISCOVERER 2"/>
    <property type="match status" value="1"/>
</dbReference>
<dbReference type="Gene3D" id="3.30.200.20">
    <property type="entry name" value="Phosphorylase Kinase, domain 1"/>
    <property type="match status" value="1"/>
</dbReference>
<keyword evidence="4" id="KW-0677">Repeat</keyword>
<dbReference type="InterPro" id="IPR011009">
    <property type="entry name" value="Kinase-like_dom_sf"/>
</dbReference>
<dbReference type="PROSITE" id="PS50011">
    <property type="entry name" value="PROTEIN_KINASE_DOM"/>
    <property type="match status" value="1"/>
</dbReference>
<organism evidence="11 12">
    <name type="scientific">Carnegiea gigantea</name>
    <dbReference type="NCBI Taxonomy" id="171969"/>
    <lineage>
        <taxon>Eukaryota</taxon>
        <taxon>Viridiplantae</taxon>
        <taxon>Streptophyta</taxon>
        <taxon>Embryophyta</taxon>
        <taxon>Tracheophyta</taxon>
        <taxon>Spermatophyta</taxon>
        <taxon>Magnoliopsida</taxon>
        <taxon>eudicotyledons</taxon>
        <taxon>Gunneridae</taxon>
        <taxon>Pentapetalae</taxon>
        <taxon>Caryophyllales</taxon>
        <taxon>Cactineae</taxon>
        <taxon>Cactaceae</taxon>
        <taxon>Cactoideae</taxon>
        <taxon>Echinocereeae</taxon>
        <taxon>Carnegiea</taxon>
    </lineage>
</organism>
<dbReference type="EMBL" id="JAKOGI010002060">
    <property type="protein sequence ID" value="KAJ8423086.1"/>
    <property type="molecule type" value="Genomic_DNA"/>
</dbReference>
<dbReference type="GO" id="GO:0004713">
    <property type="term" value="F:protein tyrosine kinase activity"/>
    <property type="evidence" value="ECO:0007669"/>
    <property type="project" value="InterPro"/>
</dbReference>
<dbReference type="GO" id="GO:0005524">
    <property type="term" value="F:ATP binding"/>
    <property type="evidence" value="ECO:0007669"/>
    <property type="project" value="InterPro"/>
</dbReference>
<dbReference type="InterPro" id="IPR001245">
    <property type="entry name" value="Ser-Thr/Tyr_kinase_cat_dom"/>
</dbReference>
<proteinExistence type="predicted"/>
<evidence type="ECO:0000256" key="4">
    <source>
        <dbReference type="ARBA" id="ARBA00022737"/>
    </source>
</evidence>
<reference evidence="11" key="1">
    <citation type="submission" date="2022-04" db="EMBL/GenBank/DDBJ databases">
        <title>Carnegiea gigantea Genome sequencing and assembly v2.</title>
        <authorList>
            <person name="Copetti D."/>
            <person name="Sanderson M.J."/>
            <person name="Burquez A."/>
            <person name="Wojciechowski M.F."/>
        </authorList>
    </citation>
    <scope>NUCLEOTIDE SEQUENCE</scope>
    <source>
        <strain evidence="11">SGP5-SGP5p</strain>
        <tissue evidence="11">Aerial part</tissue>
    </source>
</reference>
<dbReference type="AlphaFoldDB" id="A0A9Q1GLU8"/>
<dbReference type="SUPFAM" id="SSF52058">
    <property type="entry name" value="L domain-like"/>
    <property type="match status" value="1"/>
</dbReference>
<feature type="transmembrane region" description="Helical" evidence="9">
    <location>
        <begin position="35"/>
        <end position="57"/>
    </location>
</feature>